<dbReference type="PROSITE" id="PS50110">
    <property type="entry name" value="RESPONSE_REGULATORY"/>
    <property type="match status" value="1"/>
</dbReference>
<dbReference type="RefSeq" id="WP_254290196.1">
    <property type="nucleotide sequence ID" value="NZ_JAMLDY010000022.1"/>
</dbReference>
<dbReference type="SMART" id="SM00448">
    <property type="entry name" value="REC"/>
    <property type="match status" value="1"/>
</dbReference>
<evidence type="ECO:0000313" key="4">
    <source>
        <dbReference type="EMBL" id="MCP3736203.1"/>
    </source>
</evidence>
<protein>
    <submittedName>
        <fullName evidence="4">Response regulator</fullName>
    </submittedName>
</protein>
<comment type="caution">
    <text evidence="4">The sequence shown here is derived from an EMBL/GenBank/DDBJ whole genome shotgun (WGS) entry which is preliminary data.</text>
</comment>
<feature type="modified residue" description="4-aspartylphosphate" evidence="2">
    <location>
        <position position="53"/>
    </location>
</feature>
<name>A0A9X2HZ17_9SPHN</name>
<dbReference type="Proteomes" id="UP001139486">
    <property type="component" value="Unassembled WGS sequence"/>
</dbReference>
<dbReference type="AlphaFoldDB" id="A0A9X2HZ17"/>
<dbReference type="Gene3D" id="3.40.50.2300">
    <property type="match status" value="1"/>
</dbReference>
<dbReference type="GO" id="GO:0000160">
    <property type="term" value="P:phosphorelay signal transduction system"/>
    <property type="evidence" value="ECO:0007669"/>
    <property type="project" value="InterPro"/>
</dbReference>
<dbReference type="InterPro" id="IPR050595">
    <property type="entry name" value="Bact_response_regulator"/>
</dbReference>
<evidence type="ECO:0000313" key="5">
    <source>
        <dbReference type="Proteomes" id="UP001139486"/>
    </source>
</evidence>
<accession>A0A9X2HZ17</accession>
<proteinExistence type="predicted"/>
<dbReference type="InterPro" id="IPR001789">
    <property type="entry name" value="Sig_transdc_resp-reg_receiver"/>
</dbReference>
<gene>
    <name evidence="4" type="ORF">M9979_15140</name>
</gene>
<dbReference type="PANTHER" id="PTHR44591:SF3">
    <property type="entry name" value="RESPONSE REGULATORY DOMAIN-CONTAINING PROTEIN"/>
    <property type="match status" value="1"/>
</dbReference>
<keyword evidence="1 2" id="KW-0597">Phosphoprotein</keyword>
<evidence type="ECO:0000256" key="2">
    <source>
        <dbReference type="PROSITE-ProRule" id="PRU00169"/>
    </source>
</evidence>
<organism evidence="4 5">
    <name type="scientific">Sphingomonas liriopis</name>
    <dbReference type="NCBI Taxonomy" id="2949094"/>
    <lineage>
        <taxon>Bacteria</taxon>
        <taxon>Pseudomonadati</taxon>
        <taxon>Pseudomonadota</taxon>
        <taxon>Alphaproteobacteria</taxon>
        <taxon>Sphingomonadales</taxon>
        <taxon>Sphingomonadaceae</taxon>
        <taxon>Sphingomonas</taxon>
    </lineage>
</organism>
<sequence length="124" mass="13249">MPHVLIIEDSYLFGQFVSDAAILAGARTVEVVETQAAAETAARRKAPAVVVADVRLRSGSGLRAVERIVADHDAIPIVYVTGYPADCDGRLVAGGMVIAKPVSHDTLRTSLSQVIAQWRRSMAH</sequence>
<keyword evidence="5" id="KW-1185">Reference proteome</keyword>
<evidence type="ECO:0000259" key="3">
    <source>
        <dbReference type="PROSITE" id="PS50110"/>
    </source>
</evidence>
<dbReference type="InterPro" id="IPR011006">
    <property type="entry name" value="CheY-like_superfamily"/>
</dbReference>
<evidence type="ECO:0000256" key="1">
    <source>
        <dbReference type="ARBA" id="ARBA00022553"/>
    </source>
</evidence>
<dbReference type="SUPFAM" id="SSF52172">
    <property type="entry name" value="CheY-like"/>
    <property type="match status" value="1"/>
</dbReference>
<dbReference type="EMBL" id="JAMLDY010000022">
    <property type="protein sequence ID" value="MCP3736203.1"/>
    <property type="molecule type" value="Genomic_DNA"/>
</dbReference>
<dbReference type="PANTHER" id="PTHR44591">
    <property type="entry name" value="STRESS RESPONSE REGULATOR PROTEIN 1"/>
    <property type="match status" value="1"/>
</dbReference>
<dbReference type="Pfam" id="PF00072">
    <property type="entry name" value="Response_reg"/>
    <property type="match status" value="1"/>
</dbReference>
<reference evidence="4" key="1">
    <citation type="submission" date="2022-05" db="EMBL/GenBank/DDBJ databases">
        <title>Sphingomonas sp. strain RP10 Genome sequencing and assembly.</title>
        <authorList>
            <person name="Kim I."/>
        </authorList>
    </citation>
    <scope>NUCLEOTIDE SEQUENCE</scope>
    <source>
        <strain evidence="4">RP10</strain>
    </source>
</reference>
<feature type="domain" description="Response regulatory" evidence="3">
    <location>
        <begin position="3"/>
        <end position="115"/>
    </location>
</feature>